<name>A0A2T4IXU2_9HYPH</name>
<proteinExistence type="predicted"/>
<dbReference type="SMART" id="SM00418">
    <property type="entry name" value="HTH_ARSR"/>
    <property type="match status" value="1"/>
</dbReference>
<dbReference type="InterPro" id="IPR011991">
    <property type="entry name" value="ArsR-like_HTH"/>
</dbReference>
<gene>
    <name evidence="2" type="ORF">C9427_09870</name>
</gene>
<dbReference type="Proteomes" id="UP000240259">
    <property type="component" value="Unassembled WGS sequence"/>
</dbReference>
<dbReference type="InterPro" id="IPR036388">
    <property type="entry name" value="WH-like_DNA-bd_sf"/>
</dbReference>
<comment type="caution">
    <text evidence="2">The sequence shown here is derived from an EMBL/GenBank/DDBJ whole genome shotgun (WGS) entry which is preliminary data.</text>
</comment>
<sequence length="121" mass="13683">MLDQSPQLDRVFHALSDPTRRAVLDRLTQGPASVSELAAPFETTLAAIVQHVQVLEASGLISTEKIGRTRTCCVSAEAIGRAEQWLSARREIWEARLDRMEDYILELQTTEKKRGKRAHRK</sequence>
<dbReference type="PANTHER" id="PTHR38600:SF2">
    <property type="entry name" value="SLL0088 PROTEIN"/>
    <property type="match status" value="1"/>
</dbReference>
<dbReference type="SUPFAM" id="SSF46785">
    <property type="entry name" value="Winged helix' DNA-binding domain"/>
    <property type="match status" value="1"/>
</dbReference>
<dbReference type="Pfam" id="PF12840">
    <property type="entry name" value="HTH_20"/>
    <property type="match status" value="1"/>
</dbReference>
<dbReference type="AlphaFoldDB" id="A0A2T4IXU2"/>
<accession>A0A2T4IXU2</accession>
<dbReference type="CDD" id="cd00090">
    <property type="entry name" value="HTH_ARSR"/>
    <property type="match status" value="1"/>
</dbReference>
<dbReference type="NCBIfam" id="NF033788">
    <property type="entry name" value="HTH_metalloreg"/>
    <property type="match status" value="1"/>
</dbReference>
<protein>
    <submittedName>
        <fullName evidence="2">Transcriptional regulator</fullName>
    </submittedName>
</protein>
<dbReference type="Gene3D" id="1.10.10.10">
    <property type="entry name" value="Winged helix-like DNA-binding domain superfamily/Winged helix DNA-binding domain"/>
    <property type="match status" value="1"/>
</dbReference>
<dbReference type="InterPro" id="IPR036390">
    <property type="entry name" value="WH_DNA-bd_sf"/>
</dbReference>
<organism evidence="2 3">
    <name type="scientific">Mesorhizobium helmanticense</name>
    <dbReference type="NCBI Taxonomy" id="1776423"/>
    <lineage>
        <taxon>Bacteria</taxon>
        <taxon>Pseudomonadati</taxon>
        <taxon>Pseudomonadota</taxon>
        <taxon>Alphaproteobacteria</taxon>
        <taxon>Hyphomicrobiales</taxon>
        <taxon>Phyllobacteriaceae</taxon>
        <taxon>Mesorhizobium</taxon>
    </lineage>
</organism>
<dbReference type="PROSITE" id="PS50987">
    <property type="entry name" value="HTH_ARSR_2"/>
    <property type="match status" value="1"/>
</dbReference>
<evidence type="ECO:0000313" key="2">
    <source>
        <dbReference type="EMBL" id="PTE10388.1"/>
    </source>
</evidence>
<dbReference type="OrthoDB" id="9790747at2"/>
<dbReference type="GO" id="GO:0003700">
    <property type="term" value="F:DNA-binding transcription factor activity"/>
    <property type="evidence" value="ECO:0007669"/>
    <property type="project" value="InterPro"/>
</dbReference>
<keyword evidence="3" id="KW-1185">Reference proteome</keyword>
<dbReference type="InterPro" id="IPR001845">
    <property type="entry name" value="HTH_ArsR_DNA-bd_dom"/>
</dbReference>
<dbReference type="PANTHER" id="PTHR38600">
    <property type="entry name" value="TRANSCRIPTIONAL REGULATORY PROTEIN"/>
    <property type="match status" value="1"/>
</dbReference>
<feature type="domain" description="HTH arsR-type" evidence="1">
    <location>
        <begin position="1"/>
        <end position="94"/>
    </location>
</feature>
<dbReference type="EMBL" id="PZJX01000024">
    <property type="protein sequence ID" value="PTE10388.1"/>
    <property type="molecule type" value="Genomic_DNA"/>
</dbReference>
<evidence type="ECO:0000259" key="1">
    <source>
        <dbReference type="PROSITE" id="PS50987"/>
    </source>
</evidence>
<evidence type="ECO:0000313" key="3">
    <source>
        <dbReference type="Proteomes" id="UP000240259"/>
    </source>
</evidence>
<dbReference type="RefSeq" id="WP_107648996.1">
    <property type="nucleotide sequence ID" value="NZ_PZJX01000024.1"/>
</dbReference>
<reference evidence="2 3" key="1">
    <citation type="submission" date="2018-03" db="EMBL/GenBank/DDBJ databases">
        <title>Genome sequence of the symbiotic type strain Mesorhizobium helmanticense CSLC115NT isolated from Lotus corniculatus nodules.</title>
        <authorList>
            <person name="Sannazzaro A.I."/>
            <person name="Torres Tejerizo G.A."/>
            <person name="Dip D."/>
            <person name="Caballero M."/>
            <person name="Pistorio M."/>
            <person name="Estrella M.J."/>
        </authorList>
    </citation>
    <scope>NUCLEOTIDE SEQUENCE [LARGE SCALE GENOMIC DNA]</scope>
    <source>
        <strain evidence="2 3">CSLC115N</strain>
    </source>
</reference>